<sequence>MLRNKDNVEIKRLELQDFKTGFEFEIDYLRKYVHRLAEPVNELVDTLEAEVTSDLDSDPDAAEKIGDEYFAQTSKLKSYFYNSLIVLTHTVYESSLQKLCQLLKFQTNSQLCYSQLRNNDTTAKLFLYIKLLTGICGKADNGSYSRLKQFQNLRNKIAHQNSQVHASSDDDRRAQLTTLMDNFNRGVREGDNPKLTVNFKTGDFSIDSASLVVEFVDLVESNILYIHAKLAEAEFSVETNT</sequence>
<name>A0A178KRM5_9GAMM</name>
<dbReference type="EMBL" id="LVHF01000003">
    <property type="protein sequence ID" value="OAN19957.1"/>
    <property type="molecule type" value="Genomic_DNA"/>
</dbReference>
<reference evidence="1 2" key="1">
    <citation type="submission" date="2016-03" db="EMBL/GenBank/DDBJ databases">
        <title>Photobacterium proteolyticum sp. nov. a protease producing bacterium isolated from ocean sediments of Laizhou Bay.</title>
        <authorList>
            <person name="Li Y."/>
        </authorList>
    </citation>
    <scope>NUCLEOTIDE SEQUENCE [LARGE SCALE GENOMIC DNA]</scope>
    <source>
        <strain evidence="1 2">R-40508</strain>
    </source>
</reference>
<dbReference type="AlphaFoldDB" id="A0A178KRM5"/>
<proteinExistence type="predicted"/>
<gene>
    <name evidence="1" type="ORF">A3K86_00015</name>
</gene>
<comment type="caution">
    <text evidence="1">The sequence shown here is derived from an EMBL/GenBank/DDBJ whole genome shotgun (WGS) entry which is preliminary data.</text>
</comment>
<dbReference type="Proteomes" id="UP000078503">
    <property type="component" value="Unassembled WGS sequence"/>
</dbReference>
<accession>A0A178KRM5</accession>
<dbReference type="OrthoDB" id="6401655at2"/>
<organism evidence="1 2">
    <name type="scientific">Photobacterium jeanii</name>
    <dbReference type="NCBI Taxonomy" id="858640"/>
    <lineage>
        <taxon>Bacteria</taxon>
        <taxon>Pseudomonadati</taxon>
        <taxon>Pseudomonadota</taxon>
        <taxon>Gammaproteobacteria</taxon>
        <taxon>Vibrionales</taxon>
        <taxon>Vibrionaceae</taxon>
        <taxon>Photobacterium</taxon>
    </lineage>
</organism>
<keyword evidence="2" id="KW-1185">Reference proteome</keyword>
<protein>
    <recommendedName>
        <fullName evidence="3">RiboL-PSP-HEPN domain-containing protein</fullName>
    </recommendedName>
</protein>
<evidence type="ECO:0000313" key="2">
    <source>
        <dbReference type="Proteomes" id="UP000078503"/>
    </source>
</evidence>
<dbReference type="RefSeq" id="WP_068325753.1">
    <property type="nucleotide sequence ID" value="NZ_LVHF01000003.1"/>
</dbReference>
<evidence type="ECO:0008006" key="3">
    <source>
        <dbReference type="Google" id="ProtNLM"/>
    </source>
</evidence>
<evidence type="ECO:0000313" key="1">
    <source>
        <dbReference type="EMBL" id="OAN19957.1"/>
    </source>
</evidence>